<comment type="caution">
    <text evidence="2">The sequence shown here is derived from an EMBL/GenBank/DDBJ whole genome shotgun (WGS) entry which is preliminary data.</text>
</comment>
<dbReference type="AlphaFoldDB" id="A0A9W9ZHA4"/>
<organism evidence="2 3">
    <name type="scientific">Desmophyllum pertusum</name>
    <dbReference type="NCBI Taxonomy" id="174260"/>
    <lineage>
        <taxon>Eukaryota</taxon>
        <taxon>Metazoa</taxon>
        <taxon>Cnidaria</taxon>
        <taxon>Anthozoa</taxon>
        <taxon>Hexacorallia</taxon>
        <taxon>Scleractinia</taxon>
        <taxon>Caryophylliina</taxon>
        <taxon>Caryophylliidae</taxon>
        <taxon>Desmophyllum</taxon>
    </lineage>
</organism>
<name>A0A9W9ZHA4_9CNID</name>
<keyword evidence="3" id="KW-1185">Reference proteome</keyword>
<dbReference type="EMBL" id="MU826114">
    <property type="protein sequence ID" value="KAJ7381662.1"/>
    <property type="molecule type" value="Genomic_DNA"/>
</dbReference>
<evidence type="ECO:0000256" key="1">
    <source>
        <dbReference type="SAM" id="MobiDB-lite"/>
    </source>
</evidence>
<feature type="region of interest" description="Disordered" evidence="1">
    <location>
        <begin position="55"/>
        <end position="77"/>
    </location>
</feature>
<reference evidence="2" key="1">
    <citation type="submission" date="2023-01" db="EMBL/GenBank/DDBJ databases">
        <title>Genome assembly of the deep-sea coral Lophelia pertusa.</title>
        <authorList>
            <person name="Herrera S."/>
            <person name="Cordes E."/>
        </authorList>
    </citation>
    <scope>NUCLEOTIDE SEQUENCE</scope>
    <source>
        <strain evidence="2">USNM1676648</strain>
        <tissue evidence="2">Polyp</tissue>
    </source>
</reference>
<proteinExistence type="predicted"/>
<evidence type="ECO:0000313" key="2">
    <source>
        <dbReference type="EMBL" id="KAJ7381662.1"/>
    </source>
</evidence>
<protein>
    <submittedName>
        <fullName evidence="2">Uncharacterized protein</fullName>
    </submittedName>
</protein>
<gene>
    <name evidence="2" type="ORF">OS493_039793</name>
</gene>
<dbReference type="Proteomes" id="UP001163046">
    <property type="component" value="Unassembled WGS sequence"/>
</dbReference>
<sequence length="77" mass="8287">MEEERISILMKYVRGEISFAEWIEAGVGSGDAELEDSGVQDVDGGRGGDEEILESEIAEADDTQIGDIASEDNNEPP</sequence>
<accession>A0A9W9ZHA4</accession>
<evidence type="ECO:0000313" key="3">
    <source>
        <dbReference type="Proteomes" id="UP001163046"/>
    </source>
</evidence>
<feature type="non-terminal residue" evidence="2">
    <location>
        <position position="77"/>
    </location>
</feature>